<evidence type="ECO:0000256" key="5">
    <source>
        <dbReference type="ARBA" id="ARBA00022723"/>
    </source>
</evidence>
<dbReference type="SUPFAM" id="SSF46458">
    <property type="entry name" value="Globin-like"/>
    <property type="match status" value="1"/>
</dbReference>
<keyword evidence="4 14" id="KW-0812">Transmembrane</keyword>
<dbReference type="InterPro" id="IPR044399">
    <property type="entry name" value="Mb-like_M"/>
</dbReference>
<evidence type="ECO:0000313" key="17">
    <source>
        <dbReference type="Proteomes" id="UP000604046"/>
    </source>
</evidence>
<dbReference type="PROSITE" id="PS50255">
    <property type="entry name" value="CYTOCHROME_B5_2"/>
    <property type="match status" value="1"/>
</dbReference>
<dbReference type="SMART" id="SM01117">
    <property type="entry name" value="Cyt-b5"/>
    <property type="match status" value="1"/>
</dbReference>
<keyword evidence="5" id="KW-0479">Metal-binding</keyword>
<evidence type="ECO:0000256" key="10">
    <source>
        <dbReference type="ARBA" id="ARBA00023136"/>
    </source>
</evidence>
<evidence type="ECO:0000256" key="14">
    <source>
        <dbReference type="SAM" id="Phobius"/>
    </source>
</evidence>
<evidence type="ECO:0000256" key="12">
    <source>
        <dbReference type="ARBA" id="ARBA00038168"/>
    </source>
</evidence>
<feature type="region of interest" description="Disordered" evidence="13">
    <location>
        <begin position="765"/>
        <end position="793"/>
    </location>
</feature>
<gene>
    <name evidence="16" type="primary">Cyt-b5</name>
    <name evidence="16" type="ORF">SNAT2548_LOCUS7385</name>
</gene>
<feature type="region of interest" description="Disordered" evidence="13">
    <location>
        <begin position="1"/>
        <end position="30"/>
    </location>
</feature>
<name>A0A812JR49_9DINO</name>
<dbReference type="GO" id="GO:0005789">
    <property type="term" value="C:endoplasmic reticulum membrane"/>
    <property type="evidence" value="ECO:0007669"/>
    <property type="project" value="UniProtKB-SubCell"/>
</dbReference>
<feature type="region of interest" description="Disordered" evidence="13">
    <location>
        <begin position="827"/>
        <end position="859"/>
    </location>
</feature>
<reference evidence="16" key="1">
    <citation type="submission" date="2021-02" db="EMBL/GenBank/DDBJ databases">
        <authorList>
            <person name="Dougan E. K."/>
            <person name="Rhodes N."/>
            <person name="Thang M."/>
            <person name="Chan C."/>
        </authorList>
    </citation>
    <scope>NUCLEOTIDE SEQUENCE</scope>
</reference>
<evidence type="ECO:0000256" key="2">
    <source>
        <dbReference type="ARBA" id="ARBA00022448"/>
    </source>
</evidence>
<comment type="similarity">
    <text evidence="12">Belongs to the cytochrome b5 family.</text>
</comment>
<evidence type="ECO:0000259" key="15">
    <source>
        <dbReference type="PROSITE" id="PS50255"/>
    </source>
</evidence>
<feature type="transmembrane region" description="Helical" evidence="14">
    <location>
        <begin position="1449"/>
        <end position="1472"/>
    </location>
</feature>
<feature type="compositionally biased region" description="Acidic residues" evidence="13">
    <location>
        <begin position="836"/>
        <end position="848"/>
    </location>
</feature>
<dbReference type="GO" id="GO:0046872">
    <property type="term" value="F:metal ion binding"/>
    <property type="evidence" value="ECO:0007669"/>
    <property type="project" value="UniProtKB-KW"/>
</dbReference>
<evidence type="ECO:0000256" key="13">
    <source>
        <dbReference type="SAM" id="MobiDB-lite"/>
    </source>
</evidence>
<comment type="caution">
    <text evidence="16">The sequence shown here is derived from an EMBL/GenBank/DDBJ whole genome shotgun (WGS) entry which is preliminary data.</text>
</comment>
<evidence type="ECO:0000256" key="4">
    <source>
        <dbReference type="ARBA" id="ARBA00022692"/>
    </source>
</evidence>
<keyword evidence="8" id="KW-0249">Electron transport</keyword>
<sequence length="1718" mass="189802">MGCGASHKYEVSTLSGIEEEKPKREGLQDPKLDNTFDAKSFFGNVSHVTIAFRVAARKNRPAKYRPDPDVDGVEGSPEAGQCSFKHAYTPIETDNYCSMLQGILAPWECATSGGLRPDSLIRTRTRKKWVKKEREIAGCCKQSAKVHEDHRQWKGDRWVVCRWLLMHATKLPSEECHAALLRGEGEGSARPFRTQKAQEYCNSEKKIESRESRAGDNELAKAVAAANDESIGILDVCDFALGRLNQSLFFLFYQASGVLAAQGAFLHLPTALYQARSVGLCLTCRVPLSALLTMCLQWSGEPLQISRAQQAKQRLDAEKVQRALMNTGGPLTLDCRSPEPEDGEFVLANNRAWHLANGRQVLGLWALWPSGIVKDVKGMRSTSFKARSECSLACSIAFFVLTMFDYGPFEATQPFQFIGCISVVKGVARNLNLPSNRPVLAQPEEYVQWENKLKRCSEAPIGHDGGMEAADHIVRLTCSGSSPIVRLHRAPVLMQPRAVKSLLASTVQMTPALRPHAVRVASWLGARTVQISLCELQFTIMNDILRPPTLRPVDQSHTSSMRFGIEYAAAEIAQHASSESLWVVIDSNVYDVTEFRTMHPGGAQILLQHGGSDATIPAQSAHGTSKKARSLMSRYCIGRIAAGEALSANKAVPVQDLGKSAVAAEAPAKVVALEDLADSGDVLPTPSKAAPSKVIALEELGNGHEAAQPKKVVALEDLGQSDIPAETKPASKVVALEELGSDSPAKGARHVVALEDLADGQAVVRPSKVPTFKEPSRSEDQDASDESGGESGDFVSQADLEEEAANAARMKLLLDSWALANKVEDETGAQTKADAPEDEDSCEIEVETDDKAPKKSRWAKMKDWGMQRSMEFKGRRGSAEQVSASMDESVHDKEETVQNLLGSKVPATYQEMFEFNATVMGFGKHRWLREVNRSFDDIVKHAGNTSRLQEECEVLALRICKTVDGEVNLSMYRSAMLAALRSMLPKTWDPNHETVWNWLWESVEKNLREILYKPRAWEPELLRLMSLWSEDEKVDLRNEVYVRFFQVAPQGQEFFKQSNTRLHFIATRAMDMTSELLADPWEMTEQISALGLRHVGYGIPTHLIGPFANAFVEVLHEAAPKETEALEAFRWSVLLVAKILIRVIEEGATIVMKAINANSALQLRKAVALAPRGERAQWLLRIQVGTQQISPLSWAIESGSLEAARAMIQDLLTIRADRERYYYGVDALFQAHSDIVERLCTDALLLLPTLLDGLVWRSKRAINGARRVNFYVKHLVVNKEAAFSAALKAVADAKDVKIISHQVVVQISDTLWSGVVRRQFIFSKISFLFSLIVFMLSQAILPKLQSADELNMRIAVFTGRLINYAFSMTRLLVFHLRRIVKAFRTGATVKVGRVPVPEYLKDEDAKLGFILLCMLVAMCASEPMFYCAQGIMTTGPSETCETAKPVTPFYILFSVGAMVLHWLLVINLSVFATKLAAFVLVCREVLSEVGKFLVAIIFILITFSSAIATLRHNVAEFRTLPKAANCLFATTVGIYEGDYRELMHQPALLAPVLLFITVSAILLINLLIAQLNCSYDYVYGDMLGFARLARASLIVDSMAACPPARFARFVAGLRFDQLLEFDEGDVGLGGGIQIREPANLNPTSDDIILRFGGTSSPDMQWPEEELETDRYARIKFLLAQLNKKHDKAKHGFADSGTSGGFTDSRQDAAAEESSASST</sequence>
<feature type="domain" description="Cytochrome b5 heme-binding" evidence="15">
    <location>
        <begin position="564"/>
        <end position="641"/>
    </location>
</feature>
<dbReference type="Gene3D" id="3.10.120.10">
    <property type="entry name" value="Cytochrome b5-like heme/steroid binding domain"/>
    <property type="match status" value="1"/>
</dbReference>
<feature type="region of interest" description="Disordered" evidence="13">
    <location>
        <begin position="1688"/>
        <end position="1718"/>
    </location>
</feature>
<proteinExistence type="inferred from homology"/>
<dbReference type="InterPro" id="IPR001199">
    <property type="entry name" value="Cyt_B5-like_heme/steroid-bd"/>
</dbReference>
<dbReference type="OrthoDB" id="431153at2759"/>
<accession>A0A812JR49</accession>
<dbReference type="InterPro" id="IPR009050">
    <property type="entry name" value="Globin-like_sf"/>
</dbReference>
<feature type="compositionally biased region" description="Basic and acidic residues" evidence="13">
    <location>
        <begin position="18"/>
        <end position="30"/>
    </location>
</feature>
<dbReference type="GO" id="GO:0019825">
    <property type="term" value="F:oxygen binding"/>
    <property type="evidence" value="ECO:0007669"/>
    <property type="project" value="InterPro"/>
</dbReference>
<keyword evidence="9" id="KW-0408">Iron</keyword>
<keyword evidence="10 14" id="KW-0472">Membrane</keyword>
<dbReference type="EMBL" id="CAJNDS010000513">
    <property type="protein sequence ID" value="CAE7213898.1"/>
    <property type="molecule type" value="Genomic_DNA"/>
</dbReference>
<dbReference type="SUPFAM" id="SSF55856">
    <property type="entry name" value="Cytochrome b5-like heme/steroid binding domain"/>
    <property type="match status" value="1"/>
</dbReference>
<dbReference type="GO" id="GO:0020037">
    <property type="term" value="F:heme binding"/>
    <property type="evidence" value="ECO:0007669"/>
    <property type="project" value="InterPro"/>
</dbReference>
<dbReference type="CDD" id="cd01040">
    <property type="entry name" value="Mb-like"/>
    <property type="match status" value="1"/>
</dbReference>
<feature type="transmembrane region" description="Helical" evidence="14">
    <location>
        <begin position="1492"/>
        <end position="1510"/>
    </location>
</feature>
<dbReference type="PANTHER" id="PTHR19359:SF150">
    <property type="entry name" value="CYTOCHROME B5"/>
    <property type="match status" value="1"/>
</dbReference>
<dbReference type="Gene3D" id="1.10.490.10">
    <property type="entry name" value="Globins"/>
    <property type="match status" value="1"/>
</dbReference>
<feature type="transmembrane region" description="Helical" evidence="14">
    <location>
        <begin position="1361"/>
        <end position="1380"/>
    </location>
</feature>
<feature type="transmembrane region" description="Helical" evidence="14">
    <location>
        <begin position="1320"/>
        <end position="1341"/>
    </location>
</feature>
<dbReference type="InterPro" id="IPR036400">
    <property type="entry name" value="Cyt_B5-like_heme/steroid_sf"/>
</dbReference>
<feature type="transmembrane region" description="Helical" evidence="14">
    <location>
        <begin position="1548"/>
        <end position="1568"/>
    </location>
</feature>
<evidence type="ECO:0000256" key="6">
    <source>
        <dbReference type="ARBA" id="ARBA00022824"/>
    </source>
</evidence>
<dbReference type="PANTHER" id="PTHR19359">
    <property type="entry name" value="CYTOCHROME B5"/>
    <property type="match status" value="1"/>
</dbReference>
<evidence type="ECO:0000256" key="3">
    <source>
        <dbReference type="ARBA" id="ARBA00022617"/>
    </source>
</evidence>
<dbReference type="InterPro" id="IPR050668">
    <property type="entry name" value="Cytochrome_b5"/>
</dbReference>
<evidence type="ECO:0000313" key="16">
    <source>
        <dbReference type="EMBL" id="CAE7213898.1"/>
    </source>
</evidence>
<keyword evidence="3" id="KW-0349">Heme</keyword>
<feature type="transmembrane region" description="Helical" evidence="14">
    <location>
        <begin position="1407"/>
        <end position="1428"/>
    </location>
</feature>
<protein>
    <submittedName>
        <fullName evidence="16">Cyt-b5 protein</fullName>
    </submittedName>
</protein>
<keyword evidence="6" id="KW-0256">Endoplasmic reticulum</keyword>
<evidence type="ECO:0000256" key="1">
    <source>
        <dbReference type="ARBA" id="ARBA00004131"/>
    </source>
</evidence>
<dbReference type="InterPro" id="IPR012292">
    <property type="entry name" value="Globin/Proto"/>
</dbReference>
<keyword evidence="2" id="KW-0813">Transport</keyword>
<evidence type="ECO:0000256" key="7">
    <source>
        <dbReference type="ARBA" id="ARBA00022848"/>
    </source>
</evidence>
<keyword evidence="14" id="KW-1133">Transmembrane helix</keyword>
<dbReference type="Proteomes" id="UP000604046">
    <property type="component" value="Unassembled WGS sequence"/>
</dbReference>
<organism evidence="16 17">
    <name type="scientific">Symbiodinium natans</name>
    <dbReference type="NCBI Taxonomy" id="878477"/>
    <lineage>
        <taxon>Eukaryota</taxon>
        <taxon>Sar</taxon>
        <taxon>Alveolata</taxon>
        <taxon>Dinophyceae</taxon>
        <taxon>Suessiales</taxon>
        <taxon>Symbiodiniaceae</taxon>
        <taxon>Symbiodinium</taxon>
    </lineage>
</organism>
<comment type="subcellular location">
    <subcellularLocation>
        <location evidence="1">Endoplasmic reticulum membrane</location>
        <topology evidence="1">Single-pass membrane protein</topology>
        <orientation evidence="1">Cytoplasmic side</orientation>
    </subcellularLocation>
    <subcellularLocation>
        <location evidence="11">Microsome membrane</location>
        <topology evidence="11">Single-pass membrane protein</topology>
        <orientation evidence="11">Cytoplasmic side</orientation>
    </subcellularLocation>
</comment>
<evidence type="ECO:0000256" key="9">
    <source>
        <dbReference type="ARBA" id="ARBA00023004"/>
    </source>
</evidence>
<dbReference type="PRINTS" id="PR00363">
    <property type="entry name" value="CYTOCHROMEB5"/>
</dbReference>
<keyword evidence="7" id="KW-0492">Microsome</keyword>
<evidence type="ECO:0000256" key="8">
    <source>
        <dbReference type="ARBA" id="ARBA00022982"/>
    </source>
</evidence>
<dbReference type="Pfam" id="PF00173">
    <property type="entry name" value="Cyt-b5"/>
    <property type="match status" value="1"/>
</dbReference>
<keyword evidence="17" id="KW-1185">Reference proteome</keyword>
<evidence type="ECO:0000256" key="11">
    <source>
        <dbReference type="ARBA" id="ARBA00037877"/>
    </source>
</evidence>